<dbReference type="PANTHER" id="PTHR10134">
    <property type="entry name" value="CYTOCHROME B-C1 COMPLEX SUBUNIT RIESKE, MITOCHONDRIAL"/>
    <property type="match status" value="1"/>
</dbReference>
<keyword evidence="11" id="KW-1185">Reference proteome</keyword>
<dbReference type="GO" id="GO:0046872">
    <property type="term" value="F:metal ion binding"/>
    <property type="evidence" value="ECO:0007669"/>
    <property type="project" value="UniProtKB-KW"/>
</dbReference>
<dbReference type="CDD" id="cd03467">
    <property type="entry name" value="Rieske"/>
    <property type="match status" value="1"/>
</dbReference>
<dbReference type="eggNOG" id="COG0723">
    <property type="taxonomic scope" value="Bacteria"/>
</dbReference>
<dbReference type="InterPro" id="IPR005805">
    <property type="entry name" value="Rieske_Fe-S_prot_C"/>
</dbReference>
<feature type="compositionally biased region" description="Polar residues" evidence="7">
    <location>
        <begin position="22"/>
        <end position="35"/>
    </location>
</feature>
<dbReference type="GO" id="GO:0051537">
    <property type="term" value="F:2 iron, 2 sulfur cluster binding"/>
    <property type="evidence" value="ECO:0007669"/>
    <property type="project" value="UniProtKB-KW"/>
</dbReference>
<evidence type="ECO:0000256" key="5">
    <source>
        <dbReference type="ARBA" id="ARBA00023157"/>
    </source>
</evidence>
<feature type="region of interest" description="Disordered" evidence="7">
    <location>
        <begin position="1"/>
        <end position="97"/>
    </location>
</feature>
<comment type="cofactor">
    <cofactor evidence="6">
        <name>[2Fe-2S] cluster</name>
        <dbReference type="ChEBI" id="CHEBI:190135"/>
    </cofactor>
</comment>
<dbReference type="InterPro" id="IPR014349">
    <property type="entry name" value="Rieske_Fe-S_prot"/>
</dbReference>
<evidence type="ECO:0000313" key="10">
    <source>
        <dbReference type="EMBL" id="ACF12945.1"/>
    </source>
</evidence>
<sequence>MGRNAAKYDNEVRLGDMPESPSEFSGSIDSGSDEATSFGMRRNFMGKVTKEAVRLSNSATGDETPKEQKAEPKEKNQVEKTSETSSSGVFSRKSTSLNTTTMRLGNIDSNSSAVVSETVEFRAERRGFLEKIVAGMATLLGISVLYPVSQYVIPPAKKKAVETQKAVGKVSEVPQDSGKIYRFAGDRVLVLNYKGELKAMSAVCTHLGCLVQWRTDEQLVYCACHGARYTKEGEIISGPQPAPLKPYGVHVEGDDIVLSVI</sequence>
<dbReference type="EMBL" id="CP001100">
    <property type="protein sequence ID" value="ACF12945.1"/>
    <property type="molecule type" value="Genomic_DNA"/>
</dbReference>
<evidence type="ECO:0000313" key="11">
    <source>
        <dbReference type="Proteomes" id="UP000001208"/>
    </source>
</evidence>
<dbReference type="SUPFAM" id="SSF50022">
    <property type="entry name" value="ISP domain"/>
    <property type="match status" value="1"/>
</dbReference>
<dbReference type="STRING" id="517418.Ctha_0474"/>
<dbReference type="Gene3D" id="2.102.10.10">
    <property type="entry name" value="Rieske [2Fe-2S] iron-sulphur domain"/>
    <property type="match status" value="1"/>
</dbReference>
<evidence type="ECO:0000256" key="7">
    <source>
        <dbReference type="SAM" id="MobiDB-lite"/>
    </source>
</evidence>
<evidence type="ECO:0000256" key="4">
    <source>
        <dbReference type="ARBA" id="ARBA00023014"/>
    </source>
</evidence>
<accession>B3QUN9</accession>
<keyword evidence="5" id="KW-1015">Disulfide bond</keyword>
<feature type="compositionally biased region" description="Polar residues" evidence="7">
    <location>
        <begin position="83"/>
        <end position="97"/>
    </location>
</feature>
<keyword evidence="3" id="KW-0408">Iron</keyword>
<evidence type="ECO:0000256" key="3">
    <source>
        <dbReference type="ARBA" id="ARBA00023004"/>
    </source>
</evidence>
<dbReference type="Proteomes" id="UP000001208">
    <property type="component" value="Chromosome"/>
</dbReference>
<proteinExistence type="predicted"/>
<organism evidence="10 11">
    <name type="scientific">Chloroherpeton thalassium (strain ATCC 35110 / GB-78)</name>
    <dbReference type="NCBI Taxonomy" id="517418"/>
    <lineage>
        <taxon>Bacteria</taxon>
        <taxon>Pseudomonadati</taxon>
        <taxon>Chlorobiota</taxon>
        <taxon>Chlorobiia</taxon>
        <taxon>Chlorobiales</taxon>
        <taxon>Chloroherpetonaceae</taxon>
        <taxon>Chloroherpeton</taxon>
    </lineage>
</organism>
<protein>
    <submittedName>
        <fullName evidence="10">Rieske (2Fe-2S) domain protein</fullName>
    </submittedName>
</protein>
<keyword evidence="8" id="KW-0472">Membrane</keyword>
<dbReference type="InterPro" id="IPR017941">
    <property type="entry name" value="Rieske_2Fe-2S"/>
</dbReference>
<feature type="domain" description="Rieske" evidence="9">
    <location>
        <begin position="164"/>
        <end position="258"/>
    </location>
</feature>
<keyword evidence="2" id="KW-0479">Metal-binding</keyword>
<feature type="transmembrane region" description="Helical" evidence="8">
    <location>
        <begin position="132"/>
        <end position="153"/>
    </location>
</feature>
<keyword evidence="4" id="KW-0411">Iron-sulfur</keyword>
<dbReference type="PRINTS" id="PR00162">
    <property type="entry name" value="RIESKE"/>
</dbReference>
<evidence type="ECO:0000256" key="2">
    <source>
        <dbReference type="ARBA" id="ARBA00022723"/>
    </source>
</evidence>
<dbReference type="GO" id="GO:0016020">
    <property type="term" value="C:membrane"/>
    <property type="evidence" value="ECO:0007669"/>
    <property type="project" value="InterPro"/>
</dbReference>
<feature type="compositionally biased region" description="Basic and acidic residues" evidence="7">
    <location>
        <begin position="1"/>
        <end position="16"/>
    </location>
</feature>
<dbReference type="InterPro" id="IPR036922">
    <property type="entry name" value="Rieske_2Fe-2S_sf"/>
</dbReference>
<keyword evidence="1" id="KW-0001">2Fe-2S</keyword>
<dbReference type="PROSITE" id="PS51296">
    <property type="entry name" value="RIESKE"/>
    <property type="match status" value="1"/>
</dbReference>
<keyword evidence="8" id="KW-1133">Transmembrane helix</keyword>
<dbReference type="Pfam" id="PF00355">
    <property type="entry name" value="Rieske"/>
    <property type="match status" value="1"/>
</dbReference>
<keyword evidence="8" id="KW-0812">Transmembrane</keyword>
<reference evidence="10 11" key="1">
    <citation type="submission" date="2008-06" db="EMBL/GenBank/DDBJ databases">
        <title>Complete sequence of Chloroherpeton thalassium ATCC 35110.</title>
        <authorList>
            <consortium name="US DOE Joint Genome Institute"/>
            <person name="Lucas S."/>
            <person name="Copeland A."/>
            <person name="Lapidus A."/>
            <person name="Glavina del Rio T."/>
            <person name="Dalin E."/>
            <person name="Tice H."/>
            <person name="Bruce D."/>
            <person name="Goodwin L."/>
            <person name="Pitluck S."/>
            <person name="Schmutz J."/>
            <person name="Larimer F."/>
            <person name="Land M."/>
            <person name="Hauser L."/>
            <person name="Kyrpides N."/>
            <person name="Mikhailova N."/>
            <person name="Liu Z."/>
            <person name="Li T."/>
            <person name="Zhao F."/>
            <person name="Overmann J."/>
            <person name="Bryant D.A."/>
            <person name="Richardson P."/>
        </authorList>
    </citation>
    <scope>NUCLEOTIDE SEQUENCE [LARGE SCALE GENOMIC DNA]</scope>
    <source>
        <strain evidence="11">ATCC 35110 / GB-78</strain>
    </source>
</reference>
<evidence type="ECO:0000256" key="8">
    <source>
        <dbReference type="SAM" id="Phobius"/>
    </source>
</evidence>
<dbReference type="KEGG" id="cts:Ctha_0474"/>
<dbReference type="AlphaFoldDB" id="B3QUN9"/>
<gene>
    <name evidence="10" type="ordered locus">Ctha_0474</name>
</gene>
<evidence type="ECO:0000259" key="9">
    <source>
        <dbReference type="PROSITE" id="PS51296"/>
    </source>
</evidence>
<feature type="compositionally biased region" description="Basic and acidic residues" evidence="7">
    <location>
        <begin position="63"/>
        <end position="82"/>
    </location>
</feature>
<dbReference type="HOGENOM" id="CLU_1064342_0_0_10"/>
<evidence type="ECO:0000256" key="1">
    <source>
        <dbReference type="ARBA" id="ARBA00022714"/>
    </source>
</evidence>
<evidence type="ECO:0000256" key="6">
    <source>
        <dbReference type="ARBA" id="ARBA00034078"/>
    </source>
</evidence>
<name>B3QUN9_CHLT3</name>